<evidence type="ECO:0000259" key="2">
    <source>
        <dbReference type="Pfam" id="PF01757"/>
    </source>
</evidence>
<feature type="transmembrane region" description="Helical" evidence="1">
    <location>
        <begin position="21"/>
        <end position="39"/>
    </location>
</feature>
<feature type="transmembrane region" description="Helical" evidence="1">
    <location>
        <begin position="358"/>
        <end position="380"/>
    </location>
</feature>
<feature type="transmembrane region" description="Helical" evidence="1">
    <location>
        <begin position="91"/>
        <end position="111"/>
    </location>
</feature>
<feature type="transmembrane region" description="Helical" evidence="1">
    <location>
        <begin position="51"/>
        <end position="70"/>
    </location>
</feature>
<comment type="caution">
    <text evidence="3">The sequence shown here is derived from an EMBL/GenBank/DDBJ whole genome shotgun (WGS) entry which is preliminary data.</text>
</comment>
<keyword evidence="1" id="KW-0812">Transmembrane</keyword>
<dbReference type="EMBL" id="NHSJ01000103">
    <property type="protein sequence ID" value="PPQ28779.1"/>
    <property type="molecule type" value="Genomic_DNA"/>
</dbReference>
<sequence length="408" mass="44436">MRTIASKHNKGEVMRFHALDGLRGLCALTVALLHLYTHMNVTPPDFIAHSFALVDFFFVLSGFVLAHAFFESLAARGEGAAFAIRRVGRLYPLHFFILGLFVVVEIGRYVASLKGATLAATPFSQGTSVPSLLSNLALAQALGLHDGITWNFPAWSISVEFWVNMLFAAVLALPLSRAGQDPLREKTRLVVLLALAGGVATFFAARVSKDLTFDYGLLRCIYGFFLGVAAQRLRAENRDLLARWPRWALAAAEVLVTLVAIAFIAYGERFWLFMLAPPLFALATLIYAREQGPVSRLLLTRPFHAFGEWSYSIYMVHAFLLVNVLGRAASVAGKFGLFGVAPGTDGGRALAAVFSQGLLAQAGVFAVYVALVLGVSALTFRFIERPGRSWFNALAARGQTPARRVLPA</sequence>
<evidence type="ECO:0000256" key="1">
    <source>
        <dbReference type="SAM" id="Phobius"/>
    </source>
</evidence>
<accession>A0A2S6N2E5</accession>
<feature type="transmembrane region" description="Helical" evidence="1">
    <location>
        <begin position="309"/>
        <end position="329"/>
    </location>
</feature>
<reference evidence="3 4" key="1">
    <citation type="journal article" date="2018" name="Arch. Microbiol.">
        <title>New insights into the metabolic potential of the phototrophic purple bacterium Rhodopila globiformis DSM 161(T) from its draft genome sequence and evidence for a vanadium-dependent nitrogenase.</title>
        <authorList>
            <person name="Imhoff J.F."/>
            <person name="Rahn T."/>
            <person name="Kunzel S."/>
            <person name="Neulinger S.C."/>
        </authorList>
    </citation>
    <scope>NUCLEOTIDE SEQUENCE [LARGE SCALE GENOMIC DNA]</scope>
    <source>
        <strain evidence="3 4">DSM 16996</strain>
    </source>
</reference>
<protein>
    <recommendedName>
        <fullName evidence="2">Acyltransferase 3 domain-containing protein</fullName>
    </recommendedName>
</protein>
<evidence type="ECO:0000313" key="4">
    <source>
        <dbReference type="Proteomes" id="UP000239089"/>
    </source>
</evidence>
<feature type="domain" description="Acyltransferase 3" evidence="2">
    <location>
        <begin position="17"/>
        <end position="324"/>
    </location>
</feature>
<keyword evidence="4" id="KW-1185">Reference proteome</keyword>
<keyword evidence="1" id="KW-1133">Transmembrane helix</keyword>
<feature type="transmembrane region" description="Helical" evidence="1">
    <location>
        <begin position="270"/>
        <end position="288"/>
    </location>
</feature>
<feature type="transmembrane region" description="Helical" evidence="1">
    <location>
        <begin position="187"/>
        <end position="204"/>
    </location>
</feature>
<organism evidence="3 4">
    <name type="scientific">Rhodoblastus sphagnicola</name>
    <dbReference type="NCBI Taxonomy" id="333368"/>
    <lineage>
        <taxon>Bacteria</taxon>
        <taxon>Pseudomonadati</taxon>
        <taxon>Pseudomonadota</taxon>
        <taxon>Alphaproteobacteria</taxon>
        <taxon>Hyphomicrobiales</taxon>
        <taxon>Rhodoblastaceae</taxon>
        <taxon>Rhodoblastus</taxon>
    </lineage>
</organism>
<keyword evidence="1" id="KW-0472">Membrane</keyword>
<dbReference type="GO" id="GO:0016747">
    <property type="term" value="F:acyltransferase activity, transferring groups other than amino-acyl groups"/>
    <property type="evidence" value="ECO:0007669"/>
    <property type="project" value="InterPro"/>
</dbReference>
<evidence type="ECO:0000313" key="3">
    <source>
        <dbReference type="EMBL" id="PPQ28779.1"/>
    </source>
</evidence>
<dbReference type="InterPro" id="IPR050879">
    <property type="entry name" value="Acyltransferase_3"/>
</dbReference>
<dbReference type="Pfam" id="PF01757">
    <property type="entry name" value="Acyl_transf_3"/>
    <property type="match status" value="1"/>
</dbReference>
<proteinExistence type="predicted"/>
<dbReference type="InterPro" id="IPR002656">
    <property type="entry name" value="Acyl_transf_3_dom"/>
</dbReference>
<dbReference type="PANTHER" id="PTHR23028">
    <property type="entry name" value="ACETYLTRANSFERASE"/>
    <property type="match status" value="1"/>
</dbReference>
<gene>
    <name evidence="3" type="ORF">CCR94_16980</name>
</gene>
<feature type="transmembrane region" description="Helical" evidence="1">
    <location>
        <begin position="216"/>
        <end position="235"/>
    </location>
</feature>
<feature type="transmembrane region" description="Helical" evidence="1">
    <location>
        <begin position="152"/>
        <end position="175"/>
    </location>
</feature>
<dbReference type="AlphaFoldDB" id="A0A2S6N2E5"/>
<name>A0A2S6N2E5_9HYPH</name>
<feature type="transmembrane region" description="Helical" evidence="1">
    <location>
        <begin position="247"/>
        <end position="264"/>
    </location>
</feature>
<dbReference type="Proteomes" id="UP000239089">
    <property type="component" value="Unassembled WGS sequence"/>
</dbReference>